<sequence>MGYAIDGVQVEASAAELNALVGLTNPSGAEDYFVDLNVSTS</sequence>
<organism evidence="1">
    <name type="scientific">marine sediment metagenome</name>
    <dbReference type="NCBI Taxonomy" id="412755"/>
    <lineage>
        <taxon>unclassified sequences</taxon>
        <taxon>metagenomes</taxon>
        <taxon>ecological metagenomes</taxon>
    </lineage>
</organism>
<proteinExistence type="predicted"/>
<feature type="non-terminal residue" evidence="1">
    <location>
        <position position="41"/>
    </location>
</feature>
<dbReference type="AlphaFoldDB" id="A0A0F9DS96"/>
<evidence type="ECO:0000313" key="1">
    <source>
        <dbReference type="EMBL" id="KKL64693.1"/>
    </source>
</evidence>
<accession>A0A0F9DS96</accession>
<reference evidence="1" key="1">
    <citation type="journal article" date="2015" name="Nature">
        <title>Complex archaea that bridge the gap between prokaryotes and eukaryotes.</title>
        <authorList>
            <person name="Spang A."/>
            <person name="Saw J.H."/>
            <person name="Jorgensen S.L."/>
            <person name="Zaremba-Niedzwiedzka K."/>
            <person name="Martijn J."/>
            <person name="Lind A.E."/>
            <person name="van Eijk R."/>
            <person name="Schleper C."/>
            <person name="Guy L."/>
            <person name="Ettema T.J."/>
        </authorList>
    </citation>
    <scope>NUCLEOTIDE SEQUENCE</scope>
</reference>
<name>A0A0F9DS96_9ZZZZ</name>
<protein>
    <submittedName>
        <fullName evidence="1">Uncharacterized protein</fullName>
    </submittedName>
</protein>
<dbReference type="EMBL" id="LAZR01027766">
    <property type="protein sequence ID" value="KKL64693.1"/>
    <property type="molecule type" value="Genomic_DNA"/>
</dbReference>
<comment type="caution">
    <text evidence="1">The sequence shown here is derived from an EMBL/GenBank/DDBJ whole genome shotgun (WGS) entry which is preliminary data.</text>
</comment>
<gene>
    <name evidence="1" type="ORF">LCGC14_2162390</name>
</gene>